<dbReference type="GO" id="GO:0008467">
    <property type="term" value="F:[heparan sulfate]-glucosamine 3-sulfotransferase activity"/>
    <property type="evidence" value="ECO:0007669"/>
    <property type="project" value="TreeGrafter"/>
</dbReference>
<dbReference type="Gene3D" id="3.40.50.300">
    <property type="entry name" value="P-loop containing nucleotide triphosphate hydrolases"/>
    <property type="match status" value="1"/>
</dbReference>
<feature type="binding site" evidence="13">
    <location>
        <position position="209"/>
    </location>
    <ligand>
        <name>3'-phosphoadenylyl sulfate</name>
        <dbReference type="ChEBI" id="CHEBI:58339"/>
    </ligand>
</feature>
<accession>A0A9Q0ELZ3</accession>
<keyword evidence="7" id="KW-0333">Golgi apparatus</keyword>
<dbReference type="InterPro" id="IPR000863">
    <property type="entry name" value="Sulfotransferase_dom"/>
</dbReference>
<feature type="binding site" evidence="13">
    <location>
        <position position="201"/>
    </location>
    <ligand>
        <name>3'-phosphoadenylyl sulfate</name>
        <dbReference type="ChEBI" id="CHEBI:58339"/>
    </ligand>
</feature>
<keyword evidence="8 17" id="KW-0472">Membrane</keyword>
<feature type="domain" description="Sulfotransferase" evidence="18">
    <location>
        <begin position="111"/>
        <end position="348"/>
    </location>
</feature>
<evidence type="ECO:0000256" key="16">
    <source>
        <dbReference type="SAM" id="MobiDB-lite"/>
    </source>
</evidence>
<feature type="region of interest" description="Disordered" evidence="16">
    <location>
        <begin position="52"/>
        <end position="79"/>
    </location>
</feature>
<comment type="caution">
    <text evidence="19">The sequence shown here is derived from an EMBL/GenBank/DDBJ whole genome shotgun (WGS) entry which is preliminary data.</text>
</comment>
<dbReference type="EC" id="2.8.2.-" evidence="15"/>
<evidence type="ECO:0000256" key="1">
    <source>
        <dbReference type="ARBA" id="ARBA00004394"/>
    </source>
</evidence>
<evidence type="ECO:0000259" key="18">
    <source>
        <dbReference type="Pfam" id="PF00685"/>
    </source>
</evidence>
<keyword evidence="10" id="KW-0325">Glycoprotein</keyword>
<evidence type="ECO:0000256" key="8">
    <source>
        <dbReference type="ARBA" id="ARBA00023136"/>
    </source>
</evidence>
<keyword evidence="20" id="KW-1185">Reference proteome</keyword>
<reference evidence="19" key="1">
    <citation type="submission" date="2022-07" db="EMBL/GenBank/DDBJ databases">
        <title>Chromosome-level genome of Muraenolepis orangiensis.</title>
        <authorList>
            <person name="Kim J."/>
        </authorList>
    </citation>
    <scope>NUCLEOTIDE SEQUENCE</scope>
    <source>
        <strain evidence="19">KU_S4_2022</strain>
        <tissue evidence="19">Muscle</tissue>
    </source>
</reference>
<evidence type="ECO:0000256" key="12">
    <source>
        <dbReference type="PIRSR" id="PIRSR637359-1"/>
    </source>
</evidence>
<comment type="subcellular location">
    <subcellularLocation>
        <location evidence="11">Endomembrane system</location>
        <topology evidence="11">Single-pass type II membrane protein</topology>
    </subcellularLocation>
    <subcellularLocation>
        <location evidence="1">Golgi apparatus membrane</location>
    </subcellularLocation>
</comment>
<dbReference type="AlphaFoldDB" id="A0A9Q0ELZ3"/>
<evidence type="ECO:0000256" key="11">
    <source>
        <dbReference type="ARBA" id="ARBA00060399"/>
    </source>
</evidence>
<dbReference type="EMBL" id="JANIIK010000040">
    <property type="protein sequence ID" value="KAJ3607910.1"/>
    <property type="molecule type" value="Genomic_DNA"/>
</dbReference>
<name>A0A9Q0ELZ3_9TELE</name>
<protein>
    <recommendedName>
        <fullName evidence="15">Sulfotransferase</fullName>
        <ecNumber evidence="15">2.8.2.-</ecNumber>
    </recommendedName>
</protein>
<keyword evidence="6 17" id="KW-1133">Transmembrane helix</keyword>
<keyword evidence="9 14" id="KW-1015">Disulfide bond</keyword>
<evidence type="ECO:0000256" key="17">
    <source>
        <dbReference type="SAM" id="Phobius"/>
    </source>
</evidence>
<evidence type="ECO:0000256" key="4">
    <source>
        <dbReference type="ARBA" id="ARBA00022692"/>
    </source>
</evidence>
<feature type="active site" description="For sulfotransferase activity" evidence="12">
    <location>
        <position position="120"/>
    </location>
</feature>
<evidence type="ECO:0000256" key="2">
    <source>
        <dbReference type="ARBA" id="ARBA00005771"/>
    </source>
</evidence>
<organism evidence="19 20">
    <name type="scientific">Muraenolepis orangiensis</name>
    <name type="common">Patagonian moray cod</name>
    <dbReference type="NCBI Taxonomy" id="630683"/>
    <lineage>
        <taxon>Eukaryota</taxon>
        <taxon>Metazoa</taxon>
        <taxon>Chordata</taxon>
        <taxon>Craniata</taxon>
        <taxon>Vertebrata</taxon>
        <taxon>Euteleostomi</taxon>
        <taxon>Actinopterygii</taxon>
        <taxon>Neopterygii</taxon>
        <taxon>Teleostei</taxon>
        <taxon>Neoteleostei</taxon>
        <taxon>Acanthomorphata</taxon>
        <taxon>Zeiogadaria</taxon>
        <taxon>Gadariae</taxon>
        <taxon>Gadiformes</taxon>
        <taxon>Muraenolepidoidei</taxon>
        <taxon>Muraenolepididae</taxon>
        <taxon>Muraenolepis</taxon>
    </lineage>
</organism>
<keyword evidence="4 17" id="KW-0812">Transmembrane</keyword>
<comment type="similarity">
    <text evidence="2 15">Belongs to the sulfotransferase 1 family.</text>
</comment>
<dbReference type="InterPro" id="IPR037359">
    <property type="entry name" value="NST/OST"/>
</dbReference>
<evidence type="ECO:0000256" key="15">
    <source>
        <dbReference type="RuleBase" id="RU361155"/>
    </source>
</evidence>
<dbReference type="PANTHER" id="PTHR10605">
    <property type="entry name" value="HEPARAN SULFATE SULFOTRANSFERASE"/>
    <property type="match status" value="1"/>
</dbReference>
<dbReference type="Proteomes" id="UP001148018">
    <property type="component" value="Unassembled WGS sequence"/>
</dbReference>
<evidence type="ECO:0000313" key="20">
    <source>
        <dbReference type="Proteomes" id="UP001148018"/>
    </source>
</evidence>
<dbReference type="SUPFAM" id="SSF52540">
    <property type="entry name" value="P-loop containing nucleoside triphosphate hydrolases"/>
    <property type="match status" value="1"/>
</dbReference>
<evidence type="ECO:0000256" key="14">
    <source>
        <dbReference type="PIRSR" id="PIRSR637359-3"/>
    </source>
</evidence>
<sequence>MAAFYHQHHQPQPSAESVRRVLHPRLVTMCSAGLLGLSLLYLLSGGCGADPPGRGVDPPGRGGSAWLRDDGNNGTAHGTETIVAPATDAAPGDAGPESNATRDWVAARRLPQALIIGVKKGGTRALLEFLRLHPDIRALGSEPHYFDRHYARGLEWYRGVMPRALEGQLVMEKTPRYFVTAETPQRVHAMSRHVKLIVVVRDPVTRAVSDYTQIISKSPHVPPFESLAFKNRTTGEVDSQWSPLWIGLYAQHLERWLAWFPRGQIHLVSGEALISDPAGELGRVQDFLGLQRIVTDKHFYFNRTKGFPCLKKPEGSGTPHCLGKTKGRTHAVVRPAVVRRLRDFYRPHNRRFYRMVGQDFGWQ</sequence>
<dbReference type="OrthoDB" id="411451at2759"/>
<feature type="binding site" evidence="13">
    <location>
        <begin position="326"/>
        <end position="330"/>
    </location>
    <ligand>
        <name>3'-phosphoadenylyl sulfate</name>
        <dbReference type="ChEBI" id="CHEBI:58339"/>
    </ligand>
</feature>
<evidence type="ECO:0000313" key="19">
    <source>
        <dbReference type="EMBL" id="KAJ3607910.1"/>
    </source>
</evidence>
<keyword evidence="3 15" id="KW-0808">Transferase</keyword>
<feature type="transmembrane region" description="Helical" evidence="17">
    <location>
        <begin position="26"/>
        <end position="44"/>
    </location>
</feature>
<feature type="disulfide bond" evidence="14">
    <location>
        <begin position="309"/>
        <end position="321"/>
    </location>
</feature>
<dbReference type="InterPro" id="IPR027417">
    <property type="entry name" value="P-loop_NTPase"/>
</dbReference>
<dbReference type="PANTHER" id="PTHR10605:SF55">
    <property type="entry name" value="SULFOTRANSFERASE"/>
    <property type="match status" value="1"/>
</dbReference>
<evidence type="ECO:0000256" key="6">
    <source>
        <dbReference type="ARBA" id="ARBA00022989"/>
    </source>
</evidence>
<feature type="binding site" evidence="13">
    <location>
        <begin position="120"/>
        <end position="124"/>
    </location>
    <ligand>
        <name>3'-phosphoadenylyl sulfate</name>
        <dbReference type="ChEBI" id="CHEBI:58339"/>
    </ligand>
</feature>
<dbReference type="FunFam" id="3.40.50.300:FF:000194">
    <property type="entry name" value="Sulfotransferase"/>
    <property type="match status" value="1"/>
</dbReference>
<evidence type="ECO:0000256" key="3">
    <source>
        <dbReference type="ARBA" id="ARBA00022679"/>
    </source>
</evidence>
<keyword evidence="5" id="KW-0735">Signal-anchor</keyword>
<evidence type="ECO:0000256" key="5">
    <source>
        <dbReference type="ARBA" id="ARBA00022968"/>
    </source>
</evidence>
<evidence type="ECO:0000256" key="7">
    <source>
        <dbReference type="ARBA" id="ARBA00023034"/>
    </source>
</evidence>
<dbReference type="GO" id="GO:0000139">
    <property type="term" value="C:Golgi membrane"/>
    <property type="evidence" value="ECO:0007669"/>
    <property type="project" value="UniProtKB-SubCell"/>
</dbReference>
<evidence type="ECO:0000256" key="10">
    <source>
        <dbReference type="ARBA" id="ARBA00023180"/>
    </source>
</evidence>
<proteinExistence type="inferred from homology"/>
<dbReference type="Pfam" id="PF00685">
    <property type="entry name" value="Sulfotransfer_1"/>
    <property type="match status" value="1"/>
</dbReference>
<evidence type="ECO:0000256" key="9">
    <source>
        <dbReference type="ARBA" id="ARBA00023157"/>
    </source>
</evidence>
<gene>
    <name evidence="19" type="ORF">NHX12_024961</name>
</gene>
<evidence type="ECO:0000256" key="13">
    <source>
        <dbReference type="PIRSR" id="PIRSR637359-2"/>
    </source>
</evidence>